<evidence type="ECO:0000313" key="3">
    <source>
        <dbReference type="EMBL" id="MEN5378785.1"/>
    </source>
</evidence>
<dbReference type="Pfam" id="PF13304">
    <property type="entry name" value="AAA_21"/>
    <property type="match status" value="1"/>
</dbReference>
<keyword evidence="4" id="KW-1185">Reference proteome</keyword>
<dbReference type="Proteomes" id="UP001409291">
    <property type="component" value="Unassembled WGS sequence"/>
</dbReference>
<dbReference type="GO" id="GO:0005524">
    <property type="term" value="F:ATP binding"/>
    <property type="evidence" value="ECO:0007669"/>
    <property type="project" value="UniProtKB-KW"/>
</dbReference>
<dbReference type="Gene3D" id="3.40.50.300">
    <property type="entry name" value="P-loop containing nucleotide triphosphate hydrolases"/>
    <property type="match status" value="1"/>
</dbReference>
<keyword evidence="3" id="KW-0067">ATP-binding</keyword>
<keyword evidence="3" id="KW-0547">Nucleotide-binding</keyword>
<gene>
    <name evidence="3" type="ORF">ABE541_16090</name>
</gene>
<dbReference type="EMBL" id="JBDJNQ010000007">
    <property type="protein sequence ID" value="MEN5378785.1"/>
    <property type="molecule type" value="Genomic_DNA"/>
</dbReference>
<sequence>MIDKIKLKSGSSQGQSNLEIDLTPITVFVGPNNSGKSRILIEIENYARNTHGQPNDLILDSIIFSKFSKEEIENEIVKIKQIPKLGENVGIGNIIIGKVNPQNNQATRFQVHEEGLIFEAQDPNKRIGHYSPFLDIYTLRLDGTNRLNLLQEQDAGDLQTTPVNHIAHLFIDNELRKEVRRIIYEAFGKYYVIDPTNIGKLRVRLSDREPVSEREEKGWENESIEFHKSTLLISDASDGVKAFSGIITTLLAGDPKITLIDEPEAFLHPALSNKLGKEIGRSLRGSNKRLLVATHSSSFLMGCIQSGAPLNIVRLTYKNGIPTSRILPKEKILHLMRHPLLRSTGVLNGLFFESVIVTEADSDRAFYQEINERLLSENDERGINNCLFINAQNKQTVWEIVRPLRELGIPAVGIVDIDVIKEGGAVFTKLLESSFIPQLNHQSLQNQRKSLCDTLNLTEQNWKVNGGIDLLEGENKEASNNFFDQLIDYGVFVIRKGELESWLKPMNVTGHGSKWLIEMFSKMGENPEIAGYIRPSDGDVWDFIGNVKCWIENISRKGIPK</sequence>
<reference evidence="3 4" key="1">
    <citation type="submission" date="2024-04" db="EMBL/GenBank/DDBJ databases">
        <title>WGS of bacteria from Torrens River.</title>
        <authorList>
            <person name="Wyrsch E.R."/>
            <person name="Drigo B."/>
        </authorList>
    </citation>
    <scope>NUCLEOTIDE SEQUENCE [LARGE SCALE GENOMIC DNA]</scope>
    <source>
        <strain evidence="3 4">TWI391</strain>
    </source>
</reference>
<feature type="domain" description="ATPase AAA-type core" evidence="1">
    <location>
        <begin position="25"/>
        <end position="299"/>
    </location>
</feature>
<comment type="caution">
    <text evidence="3">The sequence shown here is derived from an EMBL/GenBank/DDBJ whole genome shotgun (WGS) entry which is preliminary data.</text>
</comment>
<evidence type="ECO:0000259" key="2">
    <source>
        <dbReference type="Pfam" id="PF20469"/>
    </source>
</evidence>
<evidence type="ECO:0000313" key="4">
    <source>
        <dbReference type="Proteomes" id="UP001409291"/>
    </source>
</evidence>
<name>A0ABV0BVG2_9SPHI</name>
<dbReference type="RefSeq" id="WP_346581696.1">
    <property type="nucleotide sequence ID" value="NZ_JBDJNQ010000007.1"/>
</dbReference>
<dbReference type="PANTHER" id="PTHR43581">
    <property type="entry name" value="ATP/GTP PHOSPHATASE"/>
    <property type="match status" value="1"/>
</dbReference>
<accession>A0ABV0BVG2</accession>
<dbReference type="CDD" id="cd00267">
    <property type="entry name" value="ABC_ATPase"/>
    <property type="match status" value="1"/>
</dbReference>
<proteinExistence type="predicted"/>
<dbReference type="PANTHER" id="PTHR43581:SF2">
    <property type="entry name" value="EXCINUCLEASE ATPASE SUBUNIT"/>
    <property type="match status" value="1"/>
</dbReference>
<dbReference type="InterPro" id="IPR034139">
    <property type="entry name" value="TOPRIM_OLD"/>
</dbReference>
<dbReference type="InterPro" id="IPR051396">
    <property type="entry name" value="Bact_Antivir_Def_Nuclease"/>
</dbReference>
<protein>
    <submittedName>
        <fullName evidence="3">ATP-binding protein</fullName>
    </submittedName>
</protein>
<dbReference type="InterPro" id="IPR003959">
    <property type="entry name" value="ATPase_AAA_core"/>
</dbReference>
<dbReference type="InterPro" id="IPR027417">
    <property type="entry name" value="P-loop_NTPase"/>
</dbReference>
<evidence type="ECO:0000259" key="1">
    <source>
        <dbReference type="Pfam" id="PF13304"/>
    </source>
</evidence>
<organism evidence="3 4">
    <name type="scientific">Sphingobacterium kitahiroshimense</name>
    <dbReference type="NCBI Taxonomy" id="470446"/>
    <lineage>
        <taxon>Bacteria</taxon>
        <taxon>Pseudomonadati</taxon>
        <taxon>Bacteroidota</taxon>
        <taxon>Sphingobacteriia</taxon>
        <taxon>Sphingobacteriales</taxon>
        <taxon>Sphingobacteriaceae</taxon>
        <taxon>Sphingobacterium</taxon>
    </lineage>
</organism>
<dbReference type="SUPFAM" id="SSF52540">
    <property type="entry name" value="P-loop containing nucleoside triphosphate hydrolases"/>
    <property type="match status" value="1"/>
</dbReference>
<feature type="domain" description="OLD protein-like TOPRIM" evidence="2">
    <location>
        <begin position="350"/>
        <end position="418"/>
    </location>
</feature>
<dbReference type="Pfam" id="PF20469">
    <property type="entry name" value="OLD-like_TOPRIM"/>
    <property type="match status" value="1"/>
</dbReference>